<comment type="cofactor">
    <cofactor evidence="1 6">
        <name>pyridoxal 5'-phosphate</name>
        <dbReference type="ChEBI" id="CHEBI:597326"/>
    </cofactor>
</comment>
<dbReference type="GO" id="GO:0003961">
    <property type="term" value="F:O-acetylhomoserine aminocarboxypropyltransferase activity"/>
    <property type="evidence" value="ECO:0007669"/>
    <property type="project" value="UniProtKB-EC"/>
</dbReference>
<dbReference type="InterPro" id="IPR015421">
    <property type="entry name" value="PyrdxlP-dep_Trfase_major"/>
</dbReference>
<dbReference type="PROSITE" id="PS00868">
    <property type="entry name" value="CYS_MET_METAB_PP"/>
    <property type="match status" value="1"/>
</dbReference>
<dbReference type="EC" id="2.5.1.49" evidence="8"/>
<evidence type="ECO:0000313" key="8">
    <source>
        <dbReference type="EMBL" id="CAA9542970.1"/>
    </source>
</evidence>
<feature type="region of interest" description="Disordered" evidence="7">
    <location>
        <begin position="441"/>
        <end position="487"/>
    </location>
</feature>
<proteinExistence type="inferred from homology"/>
<dbReference type="PIRSF" id="PIRSF001434">
    <property type="entry name" value="CGS"/>
    <property type="match status" value="1"/>
</dbReference>
<dbReference type="CDD" id="cd00614">
    <property type="entry name" value="CGS_like"/>
    <property type="match status" value="1"/>
</dbReference>
<accession>A0A6J4U8Y4</accession>
<evidence type="ECO:0000256" key="3">
    <source>
        <dbReference type="ARBA" id="ARBA00022679"/>
    </source>
</evidence>
<dbReference type="PANTHER" id="PTHR43797:SF2">
    <property type="entry name" value="HOMOCYSTEINE_CYSTEINE SYNTHASE"/>
    <property type="match status" value="1"/>
</dbReference>
<name>A0A6J4U8Y4_9BACT</name>
<evidence type="ECO:0000256" key="1">
    <source>
        <dbReference type="ARBA" id="ARBA00001933"/>
    </source>
</evidence>
<dbReference type="InterPro" id="IPR015422">
    <property type="entry name" value="PyrdxlP-dep_Trfase_small"/>
</dbReference>
<evidence type="ECO:0000256" key="7">
    <source>
        <dbReference type="SAM" id="MobiDB-lite"/>
    </source>
</evidence>
<dbReference type="GO" id="GO:0071269">
    <property type="term" value="P:L-homocysteine biosynthetic process"/>
    <property type="evidence" value="ECO:0007669"/>
    <property type="project" value="TreeGrafter"/>
</dbReference>
<dbReference type="Gene3D" id="3.90.1150.10">
    <property type="entry name" value="Aspartate Aminotransferase, domain 1"/>
    <property type="match status" value="1"/>
</dbReference>
<dbReference type="InterPro" id="IPR054542">
    <property type="entry name" value="Cys_met_metab_PP"/>
</dbReference>
<sequence>MEPPAGQNGHVSSEAEDRVFGFDTLTVHAGQRPDPATGSRAVPIYQTTSYVFEDSDHAAELFALQRFGNIYTRIMNPTTDVFEQRVAALEGGVGALAVASGQAAQYIALMTLLAPGDQIVSSSTLYGGTYTQFDVTLRRWGIDVVFVDPTDPENFRRAITPRTKALYGETISNPRIDVLDIAAVGAIAREAGVPLIVDNTFATPALCRPLAHGADIVVESATKFIGGHGTSIGGVIVESGRFPWDNGNFPGMTEPSPGYHGIRFFETFGVYGFLMKARVENLRDIGPALSPFNAFLFLQGLETLPVRMERHCRNTERVAAFLDGHPEVGWVRYPTLPGNPNAELAARYLPHGAGAVFTFGVTGGRERGKRFVEELRLVSHLANIGDAKTLIIHPASTTHQQLSDEQQVAAGVDPDLVRISVGLEDVDDICWDLDRALARSRGVGESGSRDDGANVGAHGMRPVPTPGDGEERDAAVPGEAEAAVAGS</sequence>
<dbReference type="Gene3D" id="3.40.640.10">
    <property type="entry name" value="Type I PLP-dependent aspartate aminotransferase-like (Major domain)"/>
    <property type="match status" value="1"/>
</dbReference>
<dbReference type="NCBIfam" id="TIGR01326">
    <property type="entry name" value="OAH_OAS_sulfhy"/>
    <property type="match status" value="1"/>
</dbReference>
<gene>
    <name evidence="8" type="ORF">AVDCRST_MAG73-2126</name>
</gene>
<dbReference type="GO" id="GO:0003962">
    <property type="term" value="F:cystathionine gamma-synthase activity"/>
    <property type="evidence" value="ECO:0007669"/>
    <property type="project" value="UniProtKB-EC"/>
</dbReference>
<dbReference type="Pfam" id="PF01053">
    <property type="entry name" value="Cys_Met_Meta_PP"/>
    <property type="match status" value="1"/>
</dbReference>
<feature type="compositionally biased region" description="Low complexity" evidence="7">
    <location>
        <begin position="475"/>
        <end position="487"/>
    </location>
</feature>
<evidence type="ECO:0000256" key="5">
    <source>
        <dbReference type="PIRSR" id="PIRSR001434-2"/>
    </source>
</evidence>
<protein>
    <submittedName>
        <fullName evidence="8">O-acetylhomoserine sulfhydrylase / O-succinylhomoserine sulfhydrylase</fullName>
        <ecNumber evidence="8">2.5.1.48</ecNumber>
        <ecNumber evidence="8">2.5.1.49</ecNumber>
    </submittedName>
</protein>
<evidence type="ECO:0000256" key="2">
    <source>
        <dbReference type="ARBA" id="ARBA00009077"/>
    </source>
</evidence>
<dbReference type="AlphaFoldDB" id="A0A6J4U8Y4"/>
<dbReference type="GO" id="GO:0004124">
    <property type="term" value="F:cysteine synthase activity"/>
    <property type="evidence" value="ECO:0007669"/>
    <property type="project" value="TreeGrafter"/>
</dbReference>
<dbReference type="PANTHER" id="PTHR43797">
    <property type="entry name" value="HOMOCYSTEINE/CYSTEINE SYNTHASE"/>
    <property type="match status" value="1"/>
</dbReference>
<evidence type="ECO:0000256" key="4">
    <source>
        <dbReference type="ARBA" id="ARBA00022898"/>
    </source>
</evidence>
<dbReference type="InterPro" id="IPR000277">
    <property type="entry name" value="Cys/Met-Metab_PyrdxlP-dep_enz"/>
</dbReference>
<dbReference type="InterPro" id="IPR015424">
    <property type="entry name" value="PyrdxlP-dep_Trfase"/>
</dbReference>
<dbReference type="EMBL" id="CADCWE010000133">
    <property type="protein sequence ID" value="CAA9542970.1"/>
    <property type="molecule type" value="Genomic_DNA"/>
</dbReference>
<comment type="similarity">
    <text evidence="2 6">Belongs to the trans-sulfuration enzymes family.</text>
</comment>
<dbReference type="EC" id="2.5.1.48" evidence="8"/>
<dbReference type="GO" id="GO:0030170">
    <property type="term" value="F:pyridoxal phosphate binding"/>
    <property type="evidence" value="ECO:0007669"/>
    <property type="project" value="InterPro"/>
</dbReference>
<dbReference type="GO" id="GO:0019346">
    <property type="term" value="P:transsulfuration"/>
    <property type="evidence" value="ECO:0007669"/>
    <property type="project" value="InterPro"/>
</dbReference>
<evidence type="ECO:0000256" key="6">
    <source>
        <dbReference type="RuleBase" id="RU362118"/>
    </source>
</evidence>
<dbReference type="FunFam" id="3.40.640.10:FF:000035">
    <property type="entry name" value="O-succinylhomoserine sulfhydrylase"/>
    <property type="match status" value="1"/>
</dbReference>
<keyword evidence="3 8" id="KW-0808">Transferase</keyword>
<keyword evidence="4 5" id="KW-0663">Pyridoxal phosphate</keyword>
<reference evidence="8" key="1">
    <citation type="submission" date="2020-02" db="EMBL/GenBank/DDBJ databases">
        <authorList>
            <person name="Meier V. D."/>
        </authorList>
    </citation>
    <scope>NUCLEOTIDE SEQUENCE</scope>
    <source>
        <strain evidence="8">AVDCRST_MAG73</strain>
    </source>
</reference>
<dbReference type="InterPro" id="IPR006235">
    <property type="entry name" value="OAc-hSer/O-AcSer_sulfhydrylase"/>
</dbReference>
<dbReference type="GO" id="GO:0005737">
    <property type="term" value="C:cytoplasm"/>
    <property type="evidence" value="ECO:0007669"/>
    <property type="project" value="TreeGrafter"/>
</dbReference>
<organism evidence="8">
    <name type="scientific">uncultured Thermomicrobiales bacterium</name>
    <dbReference type="NCBI Taxonomy" id="1645740"/>
    <lineage>
        <taxon>Bacteria</taxon>
        <taxon>Pseudomonadati</taxon>
        <taxon>Thermomicrobiota</taxon>
        <taxon>Thermomicrobia</taxon>
        <taxon>Thermomicrobiales</taxon>
        <taxon>environmental samples</taxon>
    </lineage>
</organism>
<dbReference type="SUPFAM" id="SSF53383">
    <property type="entry name" value="PLP-dependent transferases"/>
    <property type="match status" value="1"/>
</dbReference>
<feature type="modified residue" description="N6-(pyridoxal phosphate)lysine" evidence="5">
    <location>
        <position position="223"/>
    </location>
</feature>
<dbReference type="GO" id="GO:0006535">
    <property type="term" value="P:cysteine biosynthetic process from serine"/>
    <property type="evidence" value="ECO:0007669"/>
    <property type="project" value="TreeGrafter"/>
</dbReference>